<dbReference type="AlphaFoldDB" id="A0A368KJE5"/>
<organism evidence="2 3">
    <name type="scientific">Bremerella cremea</name>
    <dbReference type="NCBI Taxonomy" id="1031537"/>
    <lineage>
        <taxon>Bacteria</taxon>
        <taxon>Pseudomonadati</taxon>
        <taxon>Planctomycetota</taxon>
        <taxon>Planctomycetia</taxon>
        <taxon>Pirellulales</taxon>
        <taxon>Pirellulaceae</taxon>
        <taxon>Bremerella</taxon>
    </lineage>
</organism>
<reference evidence="2 3" key="1">
    <citation type="submission" date="2018-07" db="EMBL/GenBank/DDBJ databases">
        <title>Comparative genomes isolates from brazilian mangrove.</title>
        <authorList>
            <person name="De Araujo J.E."/>
            <person name="Taketani R.G."/>
            <person name="Silva M.C.P."/>
            <person name="Lourenco M.V."/>
            <person name="Oliveira V.M."/>
            <person name="Andreote F.D."/>
        </authorList>
    </citation>
    <scope>NUCLEOTIDE SEQUENCE [LARGE SCALE GENOMIC DNA]</scope>
    <source>
        <strain evidence="2 3">HEX PRIS-MGV</strain>
    </source>
</reference>
<feature type="region of interest" description="Disordered" evidence="1">
    <location>
        <begin position="51"/>
        <end position="70"/>
    </location>
</feature>
<feature type="compositionally biased region" description="Basic and acidic residues" evidence="1">
    <location>
        <begin position="51"/>
        <end position="64"/>
    </location>
</feature>
<evidence type="ECO:0000313" key="3">
    <source>
        <dbReference type="Proteomes" id="UP000253562"/>
    </source>
</evidence>
<evidence type="ECO:0000313" key="2">
    <source>
        <dbReference type="EMBL" id="RCS40693.1"/>
    </source>
</evidence>
<sequence>MVEETRIKVMPTCFARRYQAEKLANQFQIVPSQRNDGTNCANAGMIVIDRYRRQNDKDEGESPPKSDPSF</sequence>
<accession>A0A368KJE5</accession>
<evidence type="ECO:0000256" key="1">
    <source>
        <dbReference type="SAM" id="MobiDB-lite"/>
    </source>
</evidence>
<protein>
    <submittedName>
        <fullName evidence="2">Uncharacterized protein</fullName>
    </submittedName>
</protein>
<proteinExistence type="predicted"/>
<name>A0A368KJE5_9BACT</name>
<gene>
    <name evidence="2" type="ORF">DTL42_25335</name>
</gene>
<dbReference type="Proteomes" id="UP000253562">
    <property type="component" value="Unassembled WGS sequence"/>
</dbReference>
<comment type="caution">
    <text evidence="2">The sequence shown here is derived from an EMBL/GenBank/DDBJ whole genome shotgun (WGS) entry which is preliminary data.</text>
</comment>
<dbReference type="EMBL" id="QPEX01000046">
    <property type="protein sequence ID" value="RCS40693.1"/>
    <property type="molecule type" value="Genomic_DNA"/>
</dbReference>